<dbReference type="Proteomes" id="UP000608594">
    <property type="component" value="Unassembled WGS sequence"/>
</dbReference>
<sequence>MYRINEGSIDLPNDWQDRSINVIGSNISGPGITMTITRDDIPWGMAFAEYVDDQARQAAQALKDFKVVERRELTVNGHEAVEVECRWVAKQGPIHQIITTVQSGQRALVLTASVGGKMSNSQMAEMRRITSTLKLDQAEA</sequence>
<reference evidence="1" key="1">
    <citation type="submission" date="2020-08" db="EMBL/GenBank/DDBJ databases">
        <title>Paracoccus amoyensis sp. nov., isolated from the surface seawater at coast of Xiamen, Fujian.</title>
        <authorList>
            <person name="Lyu L."/>
        </authorList>
    </citation>
    <scope>NUCLEOTIDE SEQUENCE</scope>
    <source>
        <strain evidence="1">11-3</strain>
    </source>
</reference>
<comment type="caution">
    <text evidence="1">The sequence shown here is derived from an EMBL/GenBank/DDBJ whole genome shotgun (WGS) entry which is preliminary data.</text>
</comment>
<dbReference type="InterPro" id="IPR014894">
    <property type="entry name" value="DcrB/EagT6"/>
</dbReference>
<dbReference type="SUPFAM" id="SSF55724">
    <property type="entry name" value="Mog1p/PsbP-like"/>
    <property type="match status" value="1"/>
</dbReference>
<gene>
    <name evidence="1" type="ORF">H4P12_08915</name>
</gene>
<name>A0A926J624_9RHOB</name>
<dbReference type="AlphaFoldDB" id="A0A926J624"/>
<dbReference type="Pfam" id="PF08786">
    <property type="entry name" value="DcrB"/>
    <property type="match status" value="1"/>
</dbReference>
<organism evidence="1 2">
    <name type="scientific">Paracoccus amoyensis</name>
    <dbReference type="NCBI Taxonomy" id="2760093"/>
    <lineage>
        <taxon>Bacteria</taxon>
        <taxon>Pseudomonadati</taxon>
        <taxon>Pseudomonadota</taxon>
        <taxon>Alphaproteobacteria</taxon>
        <taxon>Rhodobacterales</taxon>
        <taxon>Paracoccaceae</taxon>
        <taxon>Paracoccus</taxon>
    </lineage>
</organism>
<dbReference type="RefSeq" id="WP_187793280.1">
    <property type="nucleotide sequence ID" value="NZ_JACOQL010000002.1"/>
</dbReference>
<protein>
    <submittedName>
        <fullName evidence="1">DUF1795 domain-containing protein</fullName>
    </submittedName>
</protein>
<evidence type="ECO:0000313" key="1">
    <source>
        <dbReference type="EMBL" id="MBC9246832.1"/>
    </source>
</evidence>
<dbReference type="EMBL" id="JACOQL010000002">
    <property type="protein sequence ID" value="MBC9246832.1"/>
    <property type="molecule type" value="Genomic_DNA"/>
</dbReference>
<dbReference type="InterPro" id="IPR016123">
    <property type="entry name" value="Mog1/PsbP_a/b/a-sand"/>
</dbReference>
<keyword evidence="2" id="KW-1185">Reference proteome</keyword>
<evidence type="ECO:0000313" key="2">
    <source>
        <dbReference type="Proteomes" id="UP000608594"/>
    </source>
</evidence>
<dbReference type="Gene3D" id="3.40.1000.10">
    <property type="entry name" value="Mog1/PsbP, alpha/beta/alpha sandwich"/>
    <property type="match status" value="1"/>
</dbReference>
<accession>A0A926J624</accession>
<proteinExistence type="predicted"/>